<dbReference type="GeneID" id="136991620"/>
<feature type="compositionally biased region" description="Basic residues" evidence="1">
    <location>
        <begin position="1"/>
        <end position="12"/>
    </location>
</feature>
<proteinExistence type="predicted"/>
<dbReference type="RefSeq" id="XP_067150665.1">
    <property type="nucleotide sequence ID" value="XM_067294564.1"/>
</dbReference>
<gene>
    <name evidence="3" type="primary">LOC136991620</name>
</gene>
<evidence type="ECO:0000256" key="1">
    <source>
        <dbReference type="SAM" id="MobiDB-lite"/>
    </source>
</evidence>
<accession>A0ABM4ED87</accession>
<feature type="compositionally biased region" description="Basic and acidic residues" evidence="1">
    <location>
        <begin position="90"/>
        <end position="99"/>
    </location>
</feature>
<feature type="region of interest" description="Disordered" evidence="1">
    <location>
        <begin position="1"/>
        <end position="32"/>
    </location>
</feature>
<feature type="region of interest" description="Disordered" evidence="1">
    <location>
        <begin position="244"/>
        <end position="309"/>
    </location>
</feature>
<feature type="region of interest" description="Disordered" evidence="1">
    <location>
        <begin position="153"/>
        <end position="185"/>
    </location>
</feature>
<organism evidence="2 3">
    <name type="scientific">Apteryx mantelli</name>
    <name type="common">North Island brown kiwi</name>
    <dbReference type="NCBI Taxonomy" id="2696672"/>
    <lineage>
        <taxon>Eukaryota</taxon>
        <taxon>Metazoa</taxon>
        <taxon>Chordata</taxon>
        <taxon>Craniata</taxon>
        <taxon>Vertebrata</taxon>
        <taxon>Euteleostomi</taxon>
        <taxon>Archelosauria</taxon>
        <taxon>Archosauria</taxon>
        <taxon>Dinosauria</taxon>
        <taxon>Saurischia</taxon>
        <taxon>Theropoda</taxon>
        <taxon>Coelurosauria</taxon>
        <taxon>Aves</taxon>
        <taxon>Palaeognathae</taxon>
        <taxon>Apterygiformes</taxon>
        <taxon>Apterygidae</taxon>
        <taxon>Apteryx</taxon>
    </lineage>
</organism>
<feature type="compositionally biased region" description="Polar residues" evidence="1">
    <location>
        <begin position="277"/>
        <end position="309"/>
    </location>
</feature>
<evidence type="ECO:0000313" key="3">
    <source>
        <dbReference type="RefSeq" id="XP_067150665.1"/>
    </source>
</evidence>
<name>A0ABM4ED87_9AVES</name>
<keyword evidence="2" id="KW-1185">Reference proteome</keyword>
<evidence type="ECO:0000313" key="2">
    <source>
        <dbReference type="Proteomes" id="UP001652627"/>
    </source>
</evidence>
<sequence length="309" mass="33545">MSRSCNGRKCRKDRTIPLSSEEKKHPNSYYKRAKRFGPYDPAGKSLPLRCLCKSPASFVASSTSCSHRLGNANQHPRDGPPARLPVPAEQGRERGKGEEALKRLAVKWDASSSLPTENKLLPRNWFQTKLRSLLLRCDWRDGGLQQAACAAAERSSRSHLAPSPRPRENPPGPAAAGAARQPAASVLSVEIKTRKGHEGDEEPKPHFSPCPGTALRRVSERLGAGAAAGCAALEATCRHLAPKRVFGERPPPSAPNPQRQPRAERSALGSEEFPKQHVNSSFPSSSPVETLQLLTDNNALSQTGNERKA</sequence>
<reference evidence="3" key="1">
    <citation type="submission" date="2025-08" db="UniProtKB">
        <authorList>
            <consortium name="RefSeq"/>
        </authorList>
    </citation>
    <scope>IDENTIFICATION</scope>
    <source>
        <tissue evidence="3">Blood</tissue>
    </source>
</reference>
<dbReference type="Proteomes" id="UP001652627">
    <property type="component" value="Chromosome 3"/>
</dbReference>
<feature type="compositionally biased region" description="Low complexity" evidence="1">
    <location>
        <begin position="174"/>
        <end position="184"/>
    </location>
</feature>
<feature type="compositionally biased region" description="Basic and acidic residues" evidence="1">
    <location>
        <begin position="194"/>
        <end position="205"/>
    </location>
</feature>
<protein>
    <submittedName>
        <fullName evidence="3">Uncharacterized protein</fullName>
    </submittedName>
</protein>
<feature type="region of interest" description="Disordered" evidence="1">
    <location>
        <begin position="194"/>
        <end position="213"/>
    </location>
</feature>
<feature type="region of interest" description="Disordered" evidence="1">
    <location>
        <begin position="69"/>
        <end position="99"/>
    </location>
</feature>